<dbReference type="InterPro" id="IPR029058">
    <property type="entry name" value="AB_hydrolase_fold"/>
</dbReference>
<name>A0A6C2U674_PONDE</name>
<feature type="domain" description="BD-FAE-like" evidence="2">
    <location>
        <begin position="287"/>
        <end position="380"/>
    </location>
</feature>
<dbReference type="InterPro" id="IPR050466">
    <property type="entry name" value="Carboxylest/Gibb_receptor"/>
</dbReference>
<organism evidence="3 4">
    <name type="scientific">Pontiella desulfatans</name>
    <dbReference type="NCBI Taxonomy" id="2750659"/>
    <lineage>
        <taxon>Bacteria</taxon>
        <taxon>Pseudomonadati</taxon>
        <taxon>Kiritimatiellota</taxon>
        <taxon>Kiritimatiellia</taxon>
        <taxon>Kiritimatiellales</taxon>
        <taxon>Pontiellaceae</taxon>
        <taxon>Pontiella</taxon>
    </lineage>
</organism>
<sequence>MNTRPKILFAWVCAAALLPGALFAEVKTPTHAHVSYGPEERQWLNLYLPSGSKPAPVFIYAHHNGSTADDVQTSWANPTVAEGTAIVSWESIAKVKGLADFQLCAADAKLMFAWVKEHAATYNFDIDKIFIGGQSRGSFVSWELALTPDVGIVGIYMGQALPGESFNERLLEPITKNAPPIFLAYRKEPGCEGDIHDPAHGLRVVERYKELGIGDRAELVHSLNDTKDNQVMQFLPKFVRSVVNPKAIPADEIDWGWPNIEPTFPNEAYGPRTDVNPELTGDNHLFDVWCPDGEGPFPVMIYAHGGGFGSGDKIKALGSMPNIAKENVVFISINYTLKQGPRIAIQEGADAIEYIVANHSKYKIDPEKVFLNGNSAGGIMMNYIIYNLKMPNIMGVWHGSYHKSQGADLSVENLREVGIPIAISMGHLYPEDKGHSALAAVTLLEKNGTAGNSGLWIGKEDNEVKQVWLNGKWIKNMSEGIDTGERYPTMAEWIHAVVDEQAGKKNWK</sequence>
<dbReference type="Pfam" id="PF20434">
    <property type="entry name" value="BD-FAE"/>
    <property type="match status" value="2"/>
</dbReference>
<feature type="signal peptide" evidence="1">
    <location>
        <begin position="1"/>
        <end position="24"/>
    </location>
</feature>
<dbReference type="Proteomes" id="UP000366872">
    <property type="component" value="Unassembled WGS sequence"/>
</dbReference>
<dbReference type="Gene3D" id="3.40.50.1820">
    <property type="entry name" value="alpha/beta hydrolase"/>
    <property type="match status" value="2"/>
</dbReference>
<feature type="chain" id="PRO_5025398515" evidence="1">
    <location>
        <begin position="25"/>
        <end position="508"/>
    </location>
</feature>
<proteinExistence type="predicted"/>
<gene>
    <name evidence="3" type="ORF">PDESU_03889</name>
</gene>
<evidence type="ECO:0000313" key="4">
    <source>
        <dbReference type="Proteomes" id="UP000366872"/>
    </source>
</evidence>
<dbReference type="SUPFAM" id="SSF53474">
    <property type="entry name" value="alpha/beta-Hydrolases"/>
    <property type="match status" value="2"/>
</dbReference>
<keyword evidence="4" id="KW-1185">Reference proteome</keyword>
<evidence type="ECO:0000259" key="2">
    <source>
        <dbReference type="Pfam" id="PF20434"/>
    </source>
</evidence>
<dbReference type="AlphaFoldDB" id="A0A6C2U674"/>
<feature type="domain" description="BD-FAE-like" evidence="2">
    <location>
        <begin position="44"/>
        <end position="146"/>
    </location>
</feature>
<keyword evidence="1" id="KW-0732">Signal</keyword>
<dbReference type="RefSeq" id="WP_136080885.1">
    <property type="nucleotide sequence ID" value="NZ_CAAHFG010000002.1"/>
</dbReference>
<dbReference type="PANTHER" id="PTHR23024">
    <property type="entry name" value="ARYLACETAMIDE DEACETYLASE"/>
    <property type="match status" value="1"/>
</dbReference>
<evidence type="ECO:0000313" key="3">
    <source>
        <dbReference type="EMBL" id="VGO15307.1"/>
    </source>
</evidence>
<protein>
    <submittedName>
        <fullName evidence="3">Carboxylesterase</fullName>
    </submittedName>
</protein>
<dbReference type="EMBL" id="CAAHFG010000002">
    <property type="protein sequence ID" value="VGO15307.1"/>
    <property type="molecule type" value="Genomic_DNA"/>
</dbReference>
<dbReference type="PANTHER" id="PTHR23024:SF24">
    <property type="entry name" value="ALPHA_BETA HYDROLASE FOLD-3 DOMAIN-CONTAINING PROTEIN"/>
    <property type="match status" value="1"/>
</dbReference>
<evidence type="ECO:0000256" key="1">
    <source>
        <dbReference type="SAM" id="SignalP"/>
    </source>
</evidence>
<accession>A0A6C2U674</accession>
<dbReference type="InterPro" id="IPR049492">
    <property type="entry name" value="BD-FAE-like_dom"/>
</dbReference>
<reference evidence="3 4" key="1">
    <citation type="submission" date="2019-04" db="EMBL/GenBank/DDBJ databases">
        <authorList>
            <person name="Van Vliet M D."/>
        </authorList>
    </citation>
    <scope>NUCLEOTIDE SEQUENCE [LARGE SCALE GENOMIC DNA]</scope>
    <source>
        <strain evidence="3 4">F1</strain>
    </source>
</reference>